<name>A0A0A8Y2I7_ARUDO</name>
<dbReference type="EMBL" id="GBRH01279928">
    <property type="protein sequence ID" value="JAD17967.1"/>
    <property type="molecule type" value="Transcribed_RNA"/>
</dbReference>
<protein>
    <submittedName>
        <fullName evidence="1">Uncharacterized protein</fullName>
    </submittedName>
</protein>
<organism evidence="1">
    <name type="scientific">Arundo donax</name>
    <name type="common">Giant reed</name>
    <name type="synonym">Donax arundinaceus</name>
    <dbReference type="NCBI Taxonomy" id="35708"/>
    <lineage>
        <taxon>Eukaryota</taxon>
        <taxon>Viridiplantae</taxon>
        <taxon>Streptophyta</taxon>
        <taxon>Embryophyta</taxon>
        <taxon>Tracheophyta</taxon>
        <taxon>Spermatophyta</taxon>
        <taxon>Magnoliopsida</taxon>
        <taxon>Liliopsida</taxon>
        <taxon>Poales</taxon>
        <taxon>Poaceae</taxon>
        <taxon>PACMAD clade</taxon>
        <taxon>Arundinoideae</taxon>
        <taxon>Arundineae</taxon>
        <taxon>Arundo</taxon>
    </lineage>
</organism>
<dbReference type="AlphaFoldDB" id="A0A0A8Y2I7"/>
<reference evidence="1" key="2">
    <citation type="journal article" date="2015" name="Data Brief">
        <title>Shoot transcriptome of the giant reed, Arundo donax.</title>
        <authorList>
            <person name="Barrero R.A."/>
            <person name="Guerrero F.D."/>
            <person name="Moolhuijzen P."/>
            <person name="Goolsby J.A."/>
            <person name="Tidwell J."/>
            <person name="Bellgard S.E."/>
            <person name="Bellgard M.I."/>
        </authorList>
    </citation>
    <scope>NUCLEOTIDE SEQUENCE</scope>
    <source>
        <tissue evidence="1">Shoot tissue taken approximately 20 cm above the soil surface</tissue>
    </source>
</reference>
<proteinExistence type="predicted"/>
<accession>A0A0A8Y2I7</accession>
<sequence length="59" mass="6492">MSQQFKLIVHLFTSRARSLIQVQELKTIDCLILPGLATLPPLETIPAACHRAPILPSLS</sequence>
<evidence type="ECO:0000313" key="1">
    <source>
        <dbReference type="EMBL" id="JAD17967.1"/>
    </source>
</evidence>
<reference evidence="1" key="1">
    <citation type="submission" date="2014-09" db="EMBL/GenBank/DDBJ databases">
        <authorList>
            <person name="Magalhaes I.L.F."/>
            <person name="Oliveira U."/>
            <person name="Santos F.R."/>
            <person name="Vidigal T.H.D.A."/>
            <person name="Brescovit A.D."/>
            <person name="Santos A.J."/>
        </authorList>
    </citation>
    <scope>NUCLEOTIDE SEQUENCE</scope>
    <source>
        <tissue evidence="1">Shoot tissue taken approximately 20 cm above the soil surface</tissue>
    </source>
</reference>